<reference evidence="1 2" key="1">
    <citation type="submission" date="2018-03" db="EMBL/GenBank/DDBJ databases">
        <title>Whole genome sequencing of Histamine producing bacteria.</title>
        <authorList>
            <person name="Butler K."/>
        </authorList>
    </citation>
    <scope>NUCLEOTIDE SEQUENCE [LARGE SCALE GENOMIC DNA]</scope>
    <source>
        <strain evidence="1 2">ATCC 33979</strain>
    </source>
</reference>
<protein>
    <submittedName>
        <fullName evidence="1">Uncharacterized protein</fullName>
    </submittedName>
</protein>
<proteinExistence type="predicted"/>
<accession>A0A0D8MQ90</accession>
<dbReference type="AlphaFoldDB" id="A0A0D8MQ90"/>
<evidence type="ECO:0000313" key="2">
    <source>
        <dbReference type="Proteomes" id="UP000240410"/>
    </source>
</evidence>
<dbReference type="GeneID" id="99742482"/>
<organism evidence="1 2">
    <name type="scientific">Photobacterium leiognathi</name>
    <dbReference type="NCBI Taxonomy" id="553611"/>
    <lineage>
        <taxon>Bacteria</taxon>
        <taxon>Pseudomonadati</taxon>
        <taxon>Pseudomonadota</taxon>
        <taxon>Gammaproteobacteria</taxon>
        <taxon>Vibrionales</taxon>
        <taxon>Vibrionaceae</taxon>
        <taxon>Photobacterium</taxon>
    </lineage>
</organism>
<evidence type="ECO:0000313" key="1">
    <source>
        <dbReference type="EMBL" id="PSV86745.1"/>
    </source>
</evidence>
<sequence length="70" mass="7992">MFFNTYKSSSQSVLSSEDKVNLINDIHELISQRFAGKGIKLIKDLSDEGHLKLRFEVNGEELLHVNVCKQ</sequence>
<dbReference type="RefSeq" id="WP_008988708.1">
    <property type="nucleotide sequence ID" value="NZ_JAUZMO010000002.1"/>
</dbReference>
<gene>
    <name evidence="1" type="ORF">CTM89_20570</name>
</gene>
<dbReference type="Proteomes" id="UP000240410">
    <property type="component" value="Unassembled WGS sequence"/>
</dbReference>
<comment type="caution">
    <text evidence="1">The sequence shown here is derived from an EMBL/GenBank/DDBJ whole genome shotgun (WGS) entry which is preliminary data.</text>
</comment>
<name>A0A0D8MQ90_PHOLE</name>
<dbReference type="EMBL" id="PYOJ01000049">
    <property type="protein sequence ID" value="PSV86745.1"/>
    <property type="molecule type" value="Genomic_DNA"/>
</dbReference>
<dbReference type="OrthoDB" id="5820818at2"/>